<evidence type="ECO:0000313" key="2">
    <source>
        <dbReference type="EMBL" id="RVU41501.1"/>
    </source>
</evidence>
<dbReference type="Proteomes" id="UP000282926">
    <property type="component" value="Unassembled WGS sequence"/>
</dbReference>
<dbReference type="EMBL" id="SADD01000017">
    <property type="protein sequence ID" value="RVU41501.1"/>
    <property type="molecule type" value="Genomic_DNA"/>
</dbReference>
<sequence length="293" mass="30474">MKRQKMGVWAAAVVVMSLGAACSGDSNNRRASNDAGEVDAGVDVGDVGLVEDPQEEPGDLGEPCNLICNLSTCVDEDEGCEGGVCVSHQELGGSYCSRLCVESCAPGYSCQQTEDESGPACVSNSPECGNGTVEFGEVCDGEEGCAEDCLSVEEPVDEPEVSGGTMTMSLYGNEPQTVSGDAPAVRAELSFGRLFFSSSLNAMTFGMDLPVPGASTPLEQYLEIGLVENVGGANCAYDAATMATISAFDAAEQTIAGSAEFTLNCQSSMCGSECSPTIDVELEFDLRWVEVEE</sequence>
<dbReference type="PROSITE" id="PS51257">
    <property type="entry name" value="PROKAR_LIPOPROTEIN"/>
    <property type="match status" value="1"/>
</dbReference>
<keyword evidence="3" id="KW-1185">Reference proteome</keyword>
<keyword evidence="1" id="KW-0732">Signal</keyword>
<reference evidence="2 3" key="1">
    <citation type="submission" date="2019-01" db="EMBL/GenBank/DDBJ databases">
        <title>Lujinxingia litoralis gen. nov., sp. nov. and Lujinxingia sediminis gen. nov., sp. nov., new members in the order Bradymonadales, isolated from coastal sediment.</title>
        <authorList>
            <person name="Li C.-M."/>
        </authorList>
    </citation>
    <scope>NUCLEOTIDE SEQUENCE [LARGE SCALE GENOMIC DNA]</scope>
    <source>
        <strain evidence="2 3">SEH01</strain>
    </source>
</reference>
<dbReference type="RefSeq" id="WP_127781255.1">
    <property type="nucleotide sequence ID" value="NZ_SADD01000017.1"/>
</dbReference>
<accession>A0ABY0CNF8</accession>
<evidence type="ECO:0000313" key="3">
    <source>
        <dbReference type="Proteomes" id="UP000282926"/>
    </source>
</evidence>
<protein>
    <recommendedName>
        <fullName evidence="4">Lipoprotein</fullName>
    </recommendedName>
</protein>
<feature type="chain" id="PRO_5047507345" description="Lipoprotein" evidence="1">
    <location>
        <begin position="21"/>
        <end position="293"/>
    </location>
</feature>
<feature type="signal peptide" evidence="1">
    <location>
        <begin position="1"/>
        <end position="20"/>
    </location>
</feature>
<organism evidence="2 3">
    <name type="scientific">Lujinxingia sediminis</name>
    <dbReference type="NCBI Taxonomy" id="2480984"/>
    <lineage>
        <taxon>Bacteria</taxon>
        <taxon>Deltaproteobacteria</taxon>
        <taxon>Bradymonadales</taxon>
        <taxon>Lujinxingiaceae</taxon>
        <taxon>Lujinxingia</taxon>
    </lineage>
</organism>
<proteinExistence type="predicted"/>
<evidence type="ECO:0000256" key="1">
    <source>
        <dbReference type="SAM" id="SignalP"/>
    </source>
</evidence>
<gene>
    <name evidence="2" type="ORF">EA187_18695</name>
</gene>
<name>A0ABY0CNF8_9DELT</name>
<evidence type="ECO:0008006" key="4">
    <source>
        <dbReference type="Google" id="ProtNLM"/>
    </source>
</evidence>
<comment type="caution">
    <text evidence="2">The sequence shown here is derived from an EMBL/GenBank/DDBJ whole genome shotgun (WGS) entry which is preliminary data.</text>
</comment>